<protein>
    <submittedName>
        <fullName evidence="1">Uncharacterized protein</fullName>
    </submittedName>
</protein>
<gene>
    <name evidence="1" type="ORF">LCGC14_0782070</name>
</gene>
<reference evidence="1" key="1">
    <citation type="journal article" date="2015" name="Nature">
        <title>Complex archaea that bridge the gap between prokaryotes and eukaryotes.</title>
        <authorList>
            <person name="Spang A."/>
            <person name="Saw J.H."/>
            <person name="Jorgensen S.L."/>
            <person name="Zaremba-Niedzwiedzka K."/>
            <person name="Martijn J."/>
            <person name="Lind A.E."/>
            <person name="van Eijk R."/>
            <person name="Schleper C."/>
            <person name="Guy L."/>
            <person name="Ettema T.J."/>
        </authorList>
    </citation>
    <scope>NUCLEOTIDE SEQUENCE</scope>
</reference>
<comment type="caution">
    <text evidence="1">The sequence shown here is derived from an EMBL/GenBank/DDBJ whole genome shotgun (WGS) entry which is preliminary data.</text>
</comment>
<sequence>MRRSVIDGRRVDFRNGLIILPKTPLIVNLNVPSEADLITENSTQLYPVGTQLRKLDSLWRYCKAGAAIAAAKRGFLRCNYAYTPGKAGNSTNNGFEGAINANVVAGAVSFVIADTAAVVNEYENASLVIYDDTNERWQDYVITKNDVSTGSLTTCYIASPGFKNAVTTSMGITIYLNPYRDVRDWADGSGWVSALGYAKLGVTNAYWFWLQTAGRLSGITGGATWPGQTSLNRTVYAQSDGALVGSDGNAAILHWQRVGFLLGRTATDYGDNFIHLELDH</sequence>
<dbReference type="EMBL" id="LAZR01002027">
    <property type="protein sequence ID" value="KKN35597.1"/>
    <property type="molecule type" value="Genomic_DNA"/>
</dbReference>
<accession>A0A0F9QF17</accession>
<dbReference type="AlphaFoldDB" id="A0A0F9QF17"/>
<evidence type="ECO:0000313" key="1">
    <source>
        <dbReference type="EMBL" id="KKN35597.1"/>
    </source>
</evidence>
<proteinExistence type="predicted"/>
<name>A0A0F9QF17_9ZZZZ</name>
<organism evidence="1">
    <name type="scientific">marine sediment metagenome</name>
    <dbReference type="NCBI Taxonomy" id="412755"/>
    <lineage>
        <taxon>unclassified sequences</taxon>
        <taxon>metagenomes</taxon>
        <taxon>ecological metagenomes</taxon>
    </lineage>
</organism>